<evidence type="ECO:0000256" key="3">
    <source>
        <dbReference type="ARBA" id="ARBA00004947"/>
    </source>
</evidence>
<gene>
    <name evidence="10" type="primary">galT</name>
    <name evidence="13" type="ORF">FYJ62_04185</name>
</gene>
<comment type="similarity">
    <text evidence="4 10">Belongs to the galactose-1-phosphate uridylyltransferase type 2 family.</text>
</comment>
<dbReference type="NCBIfam" id="NF003630">
    <property type="entry name" value="PRK05270.1-3"/>
    <property type="match status" value="1"/>
</dbReference>
<keyword evidence="6 10" id="KW-0808">Transferase</keyword>
<evidence type="ECO:0000256" key="10">
    <source>
        <dbReference type="HAMAP-Rule" id="MF_00571"/>
    </source>
</evidence>
<dbReference type="OrthoDB" id="2293at2"/>
<evidence type="ECO:0000313" key="14">
    <source>
        <dbReference type="Proteomes" id="UP000438120"/>
    </source>
</evidence>
<dbReference type="GO" id="GO:0005737">
    <property type="term" value="C:cytoplasm"/>
    <property type="evidence" value="ECO:0007669"/>
    <property type="project" value="UniProtKB-SubCell"/>
</dbReference>
<dbReference type="GO" id="GO:0008108">
    <property type="term" value="F:UDP-glucose:hexose-1-phosphate uridylyltransferase activity"/>
    <property type="evidence" value="ECO:0007669"/>
    <property type="project" value="UniProtKB-UniRule"/>
</dbReference>
<evidence type="ECO:0000256" key="8">
    <source>
        <dbReference type="ARBA" id="ARBA00023144"/>
    </source>
</evidence>
<evidence type="ECO:0000259" key="11">
    <source>
        <dbReference type="Pfam" id="PF01087"/>
    </source>
</evidence>
<keyword evidence="8 10" id="KW-0299">Galactose metabolism</keyword>
<proteinExistence type="inferred from homology"/>
<keyword evidence="5 10" id="KW-0963">Cytoplasm</keyword>
<keyword evidence="9 10" id="KW-0119">Carbohydrate metabolism</keyword>
<dbReference type="NCBIfam" id="TIGR01239">
    <property type="entry name" value="galT_2"/>
    <property type="match status" value="1"/>
</dbReference>
<name>A0A6A8MBT9_9LACO</name>
<evidence type="ECO:0000256" key="2">
    <source>
        <dbReference type="ARBA" id="ARBA00004496"/>
    </source>
</evidence>
<evidence type="ECO:0000313" key="13">
    <source>
        <dbReference type="EMBL" id="MST86854.1"/>
    </source>
</evidence>
<evidence type="ECO:0000256" key="1">
    <source>
        <dbReference type="ARBA" id="ARBA00001107"/>
    </source>
</evidence>
<dbReference type="PANTHER" id="PTHR39191">
    <property type="entry name" value="GALACTOSE-1-PHOSPHATE URIDYLYLTRANSFERASE"/>
    <property type="match status" value="1"/>
</dbReference>
<comment type="catalytic activity">
    <reaction evidence="1 10">
        <text>alpha-D-galactose 1-phosphate + UDP-alpha-D-glucose = alpha-D-glucose 1-phosphate + UDP-alpha-D-galactose</text>
        <dbReference type="Rhea" id="RHEA:13989"/>
        <dbReference type="ChEBI" id="CHEBI:58336"/>
        <dbReference type="ChEBI" id="CHEBI:58601"/>
        <dbReference type="ChEBI" id="CHEBI:58885"/>
        <dbReference type="ChEBI" id="CHEBI:66914"/>
        <dbReference type="EC" id="2.7.7.12"/>
    </reaction>
</comment>
<dbReference type="Pfam" id="PF02744">
    <property type="entry name" value="GalP_UDP_tr_C"/>
    <property type="match status" value="1"/>
</dbReference>
<dbReference type="InterPro" id="IPR000766">
    <property type="entry name" value="GalP_uridyl_Trfase_II"/>
</dbReference>
<dbReference type="HAMAP" id="MF_00571">
    <property type="entry name" value="GalP_UDP_trans"/>
    <property type="match status" value="1"/>
</dbReference>
<dbReference type="Proteomes" id="UP000438120">
    <property type="component" value="Unassembled WGS sequence"/>
</dbReference>
<evidence type="ECO:0000256" key="6">
    <source>
        <dbReference type="ARBA" id="ARBA00022679"/>
    </source>
</evidence>
<dbReference type="InterPro" id="IPR005850">
    <property type="entry name" value="GalP_Utransf_C"/>
</dbReference>
<reference evidence="13 14" key="1">
    <citation type="submission" date="2019-08" db="EMBL/GenBank/DDBJ databases">
        <title>In-depth cultivation of the pig gut microbiome towards novel bacterial diversity and tailored functional studies.</title>
        <authorList>
            <person name="Wylensek D."/>
            <person name="Hitch T.C.A."/>
            <person name="Clavel T."/>
        </authorList>
    </citation>
    <scope>NUCLEOTIDE SEQUENCE [LARGE SCALE GENOMIC DNA]</scope>
    <source>
        <strain evidence="13 14">Bifido-178-WT-2B</strain>
    </source>
</reference>
<dbReference type="Pfam" id="PF01087">
    <property type="entry name" value="GalP_UDP_transf"/>
    <property type="match status" value="1"/>
</dbReference>
<dbReference type="InterPro" id="IPR005849">
    <property type="entry name" value="GalP_Utransf_N"/>
</dbReference>
<dbReference type="AlphaFoldDB" id="A0A6A8MBT9"/>
<evidence type="ECO:0000256" key="7">
    <source>
        <dbReference type="ARBA" id="ARBA00022695"/>
    </source>
</evidence>
<keyword evidence="14" id="KW-1185">Reference proteome</keyword>
<comment type="subcellular location">
    <subcellularLocation>
        <location evidence="2 10">Cytoplasm</location>
    </subcellularLocation>
</comment>
<dbReference type="EMBL" id="VUMX01000008">
    <property type="protein sequence ID" value="MST86854.1"/>
    <property type="molecule type" value="Genomic_DNA"/>
</dbReference>
<dbReference type="PIRSF" id="PIRSF006005">
    <property type="entry name" value="GalT_BS"/>
    <property type="match status" value="1"/>
</dbReference>
<dbReference type="EC" id="2.7.7.12" evidence="10"/>
<comment type="caution">
    <text evidence="13">The sequence shown here is derived from an EMBL/GenBank/DDBJ whole genome shotgun (WGS) entry which is preliminary data.</text>
</comment>
<evidence type="ECO:0000256" key="9">
    <source>
        <dbReference type="ARBA" id="ARBA00023277"/>
    </source>
</evidence>
<organism evidence="13 14">
    <name type="scientific">Lactobacillus porci</name>
    <dbReference type="NCBI Taxonomy" id="2012477"/>
    <lineage>
        <taxon>Bacteria</taxon>
        <taxon>Bacillati</taxon>
        <taxon>Bacillota</taxon>
        <taxon>Bacilli</taxon>
        <taxon>Lactobacillales</taxon>
        <taxon>Lactobacillaceae</taxon>
        <taxon>Lactobacillus</taxon>
    </lineage>
</organism>
<protein>
    <recommendedName>
        <fullName evidence="10">Galactose-1-phosphate uridylyltransferase</fullName>
        <shortName evidence="10">Gal-1-P uridylyltransferase</shortName>
        <ecNumber evidence="10">2.7.7.12</ecNumber>
    </recommendedName>
    <alternativeName>
        <fullName evidence="10">UDP-glucose--hexose-1-phosphate uridylyltransferase</fullName>
    </alternativeName>
</protein>
<dbReference type="RefSeq" id="WP_154548036.1">
    <property type="nucleotide sequence ID" value="NZ_VUMX01000008.1"/>
</dbReference>
<keyword evidence="7 10" id="KW-0548">Nucleotidyltransferase</keyword>
<accession>A0A6A8MBT9</accession>
<evidence type="ECO:0000256" key="4">
    <source>
        <dbReference type="ARBA" id="ARBA00008706"/>
    </source>
</evidence>
<dbReference type="PANTHER" id="PTHR39191:SF1">
    <property type="entry name" value="DUF4922 DOMAIN-CONTAINING PROTEIN"/>
    <property type="match status" value="1"/>
</dbReference>
<evidence type="ECO:0000259" key="12">
    <source>
        <dbReference type="Pfam" id="PF02744"/>
    </source>
</evidence>
<comment type="pathway">
    <text evidence="3 10">Carbohydrate metabolism; galactose metabolism.</text>
</comment>
<evidence type="ECO:0000256" key="5">
    <source>
        <dbReference type="ARBA" id="ARBA00022490"/>
    </source>
</evidence>
<feature type="domain" description="Galactose-1-phosphate uridyl transferase N-terminal" evidence="11">
    <location>
        <begin position="15"/>
        <end position="221"/>
    </location>
</feature>
<feature type="domain" description="Galactose-1-phosphate uridyl transferase C-terminal" evidence="12">
    <location>
        <begin position="237"/>
        <end position="430"/>
    </location>
</feature>
<dbReference type="GO" id="GO:0006012">
    <property type="term" value="P:galactose metabolic process"/>
    <property type="evidence" value="ECO:0007669"/>
    <property type="project" value="UniProtKB-UniRule"/>
</dbReference>
<sequence length="489" mass="54901">MLIENFVQKIIANTDYQEMDRVYLFNRLQALVGDGDVEEQASGEDSLLQLVDLAVDRGKIPDDATSREILADQLADLATPAPSKVNELFWNKYDEDPKAATDWFYDLCTHNNYVKKTAIAKNIVFSGTSSYGHPLEITINLSKPEKDPKAIAAAAKKKDTDYPKCDLCLENEGYLGDYGKNARSNLRIIRINIGGEKWGMQYSPYAYFNEHCIFLDQIHEPMVINQQTLINLLEIVKTFPHYMVGSNADLPIVGGSLLSHEHYQGGGHRFPMMNAAIKEELTFAGYPAVHGGIVDWPMSDIRLISQDTEALIELGTKIIKSWQKYSDPDLGIVAEDKTARHHTVTPIAHKDGDEYVLELVLRDNNTSEQYPLGIFHPHQDKWHIKKENIGLIEVMGRAILPGRLKGELGEVKKYLLGQDNQIAEIHLPWAKQLQAKHPDISQQNVDEILQHELLDIFDQVLADAGVYKADAAGEAGWQKFLATIGAENN</sequence>
<dbReference type="PROSITE" id="PS01163">
    <property type="entry name" value="GAL_P_UDP_TRANSF_II"/>
    <property type="match status" value="1"/>
</dbReference>
<dbReference type="UniPathway" id="UPA00214"/>
<dbReference type="InterPro" id="IPR023425">
    <property type="entry name" value="GalP_uridyl_Trfase_II_CS"/>
</dbReference>